<dbReference type="GO" id="GO:0004402">
    <property type="term" value="F:histone acetyltransferase activity"/>
    <property type="evidence" value="ECO:0007669"/>
    <property type="project" value="UniProtKB-UniRule"/>
</dbReference>
<dbReference type="GO" id="GO:0000781">
    <property type="term" value="C:chromosome, telomeric region"/>
    <property type="evidence" value="ECO:0007669"/>
    <property type="project" value="GOC"/>
</dbReference>
<evidence type="ECO:0000256" key="3">
    <source>
        <dbReference type="ARBA" id="ARBA00013184"/>
    </source>
</evidence>
<comment type="catalytic activity">
    <reaction evidence="8 9">
        <text>L-lysyl-[protein] + acetyl-CoA = N(6)-acetyl-L-lysyl-[protein] + CoA + H(+)</text>
        <dbReference type="Rhea" id="RHEA:45948"/>
        <dbReference type="Rhea" id="RHEA-COMP:9752"/>
        <dbReference type="Rhea" id="RHEA-COMP:10731"/>
        <dbReference type="ChEBI" id="CHEBI:15378"/>
        <dbReference type="ChEBI" id="CHEBI:29969"/>
        <dbReference type="ChEBI" id="CHEBI:57287"/>
        <dbReference type="ChEBI" id="CHEBI:57288"/>
        <dbReference type="ChEBI" id="CHEBI:61930"/>
        <dbReference type="EC" id="2.3.1.48"/>
    </reaction>
</comment>
<organism evidence="15 16">
    <name type="scientific">Eptatretus burgeri</name>
    <name type="common">Inshore hagfish</name>
    <dbReference type="NCBI Taxonomy" id="7764"/>
    <lineage>
        <taxon>Eukaryota</taxon>
        <taxon>Metazoa</taxon>
        <taxon>Chordata</taxon>
        <taxon>Craniata</taxon>
        <taxon>Vertebrata</taxon>
        <taxon>Cyclostomata</taxon>
        <taxon>Myxini</taxon>
        <taxon>Myxiniformes</taxon>
        <taxon>Myxinidae</taxon>
        <taxon>Eptatretinae</taxon>
        <taxon>Eptatretus</taxon>
    </lineage>
</organism>
<comment type="subcellular location">
    <subcellularLocation>
        <location evidence="1">Nucleus</location>
    </subcellularLocation>
</comment>
<dbReference type="PANTHER" id="PTHR12046">
    <property type="entry name" value="HISTONE ACETYLTRANSFERASE TYPE B CATALYTIC SUBUNIT"/>
    <property type="match status" value="1"/>
</dbReference>
<evidence type="ECO:0000256" key="4">
    <source>
        <dbReference type="ARBA" id="ARBA00021268"/>
    </source>
</evidence>
<feature type="active site" description="Proton donor/acceptor" evidence="10">
    <location>
        <position position="258"/>
    </location>
</feature>
<keyword evidence="7 9" id="KW-0012">Acyltransferase</keyword>
<dbReference type="PIRSF" id="PIRSF038084">
    <property type="entry name" value="HAT-B_cat"/>
    <property type="match status" value="1"/>
</dbReference>
<dbReference type="AlphaFoldDB" id="A0A8C4Q9X8"/>
<keyword evidence="5 9" id="KW-0808">Transferase</keyword>
<dbReference type="Proteomes" id="UP000694388">
    <property type="component" value="Unplaced"/>
</dbReference>
<dbReference type="GO" id="GO:0005634">
    <property type="term" value="C:nucleus"/>
    <property type="evidence" value="ECO:0007669"/>
    <property type="project" value="UniProtKB-SubCell"/>
</dbReference>
<comment type="function">
    <text evidence="9">Histone acetyltransferase that plays a role in different biological processes including cell cycle progression, glucose metabolism, histone production or DNA damage repair. Coordinates histone production and acetylation via H4 promoter binding. Acetylates histone H4 at 'Lys-5' (H4K5ac) and 'Lys-12' (H4K12ac) and, to a lesser extent, histone H2A at 'Lys-5' (H2AK5ac).</text>
</comment>
<comment type="subunit">
    <text evidence="9">Catalytic subunit of the type B histone acetyltransferase (HAT) complex, composed of RBBP7 and HAT1. Interacts with histones H4 and H2A.</text>
</comment>
<comment type="similarity">
    <text evidence="2 9">Belongs to the HAT1 family.</text>
</comment>
<feature type="site" description="Interaction with histone H4 N-terminus" evidence="12">
    <location>
        <position position="181"/>
    </location>
</feature>
<evidence type="ECO:0000256" key="11">
    <source>
        <dbReference type="PIRSR" id="PIRSR038084-2"/>
    </source>
</evidence>
<dbReference type="GeneTree" id="ENSGT00390000007069"/>
<evidence type="ECO:0000259" key="13">
    <source>
        <dbReference type="Pfam" id="PF10394"/>
    </source>
</evidence>
<dbReference type="GO" id="GO:0042393">
    <property type="term" value="F:histone binding"/>
    <property type="evidence" value="ECO:0007669"/>
    <property type="project" value="InterPro"/>
</dbReference>
<evidence type="ECO:0000256" key="7">
    <source>
        <dbReference type="ARBA" id="ARBA00023315"/>
    </source>
</evidence>
<evidence type="ECO:0000256" key="9">
    <source>
        <dbReference type="PIRNR" id="PIRNR038084"/>
    </source>
</evidence>
<name>A0A8C4Q9X8_EPTBU</name>
<evidence type="ECO:0000256" key="1">
    <source>
        <dbReference type="ARBA" id="ARBA00004123"/>
    </source>
</evidence>
<dbReference type="OMA" id="WTCDAND"/>
<feature type="domain" description="Histone acetyltransferase type B catalytic subunit C-terminal" evidence="14">
    <location>
        <begin position="268"/>
        <end position="319"/>
    </location>
</feature>
<sequence>MQTQLAAYKCDTNEAICLKLVRTAEDLVDEETTFKPEFSHQLFENETVFGYKELQIRLYYSACRLTTLLQVKFASTVADRFKGIEQDDVEGKIKEFIPLGYCTGADDFLALLSKDATFKPFGELIHLYTQPCRENDQEYTYVIYKADMTCPGFREYHARLQTFLLWYIETASYIDVDDDKWNYFLLFENFEHDGVPHYAIVGYMTVYNYYAYPDKIRPRISQMLVLPPFQGQTHGAHLLEAVHKFFIADADVLDITAEDPSESFTRLRDFVDTKMCCQLPSFATEHLSQGFGSEMISEAQQKLKINKKQARRVYEIRRLGVTDPSNTEKYRLYRIDVKRRLNMPFQKNSREIAKMRRFLKPEELDCQLQQLDIKQQQDWLEKEFQEVVTQYRRTLERLAIA</sequence>
<evidence type="ECO:0000313" key="15">
    <source>
        <dbReference type="Ensembl" id="ENSEBUP00000012301.1"/>
    </source>
</evidence>
<dbReference type="InterPro" id="IPR037113">
    <property type="entry name" value="Hat1_N_sf"/>
</dbReference>
<dbReference type="Pfam" id="PF21183">
    <property type="entry name" value="HAT1_C"/>
    <property type="match status" value="1"/>
</dbReference>
<evidence type="ECO:0000256" key="10">
    <source>
        <dbReference type="PIRSR" id="PIRSR038084-1"/>
    </source>
</evidence>
<keyword evidence="6" id="KW-0539">Nucleus</keyword>
<evidence type="ECO:0000256" key="8">
    <source>
        <dbReference type="ARBA" id="ARBA00048017"/>
    </source>
</evidence>
<dbReference type="Pfam" id="PF10394">
    <property type="entry name" value="Hat1_N"/>
    <property type="match status" value="1"/>
</dbReference>
<dbReference type="SUPFAM" id="SSF55729">
    <property type="entry name" value="Acyl-CoA N-acyltransferases (Nat)"/>
    <property type="match status" value="1"/>
</dbReference>
<evidence type="ECO:0000259" key="14">
    <source>
        <dbReference type="Pfam" id="PF21183"/>
    </source>
</evidence>
<evidence type="ECO:0000313" key="16">
    <source>
        <dbReference type="Proteomes" id="UP000694388"/>
    </source>
</evidence>
<dbReference type="InterPro" id="IPR048776">
    <property type="entry name" value="HAT1_C"/>
</dbReference>
<proteinExistence type="inferred from homology"/>
<dbReference type="Ensembl" id="ENSEBUT00000012876.1">
    <property type="protein sequence ID" value="ENSEBUP00000012301.1"/>
    <property type="gene ID" value="ENSEBUG00000007842.1"/>
</dbReference>
<dbReference type="GO" id="GO:0031509">
    <property type="term" value="P:subtelomeric heterochromatin formation"/>
    <property type="evidence" value="ECO:0007669"/>
    <property type="project" value="InterPro"/>
</dbReference>
<reference evidence="15" key="1">
    <citation type="submission" date="2025-08" db="UniProtKB">
        <authorList>
            <consortium name="Ensembl"/>
        </authorList>
    </citation>
    <scope>IDENTIFICATION</scope>
</reference>
<dbReference type="EC" id="2.3.1.48" evidence="3 9"/>
<dbReference type="Gene3D" id="1.10.10.390">
    <property type="match status" value="1"/>
</dbReference>
<evidence type="ECO:0000256" key="6">
    <source>
        <dbReference type="ARBA" id="ARBA00023242"/>
    </source>
</evidence>
<reference evidence="15" key="2">
    <citation type="submission" date="2025-09" db="UniProtKB">
        <authorList>
            <consortium name="Ensembl"/>
        </authorList>
    </citation>
    <scope>IDENTIFICATION</scope>
</reference>
<feature type="domain" description="Histone acetyl transferase HAT1 N-terminal" evidence="13">
    <location>
        <begin position="8"/>
        <end position="169"/>
    </location>
</feature>
<dbReference type="InterPro" id="IPR013523">
    <property type="entry name" value="Hist_AcTrfase_HAT1_C"/>
</dbReference>
<dbReference type="InterPro" id="IPR016181">
    <property type="entry name" value="Acyl_CoA_acyltransferase"/>
</dbReference>
<keyword evidence="16" id="KW-1185">Reference proteome</keyword>
<dbReference type="Gene3D" id="3.40.630.30">
    <property type="match status" value="1"/>
</dbReference>
<dbReference type="InterPro" id="IPR019467">
    <property type="entry name" value="Hat1_N"/>
</dbReference>
<evidence type="ECO:0000256" key="12">
    <source>
        <dbReference type="PIRSR" id="PIRSR038084-3"/>
    </source>
</evidence>
<dbReference type="Gene3D" id="3.90.360.10">
    <property type="entry name" value="Histone acetyl transferase 1 (HAT1), N-terminal domain"/>
    <property type="match status" value="1"/>
</dbReference>
<feature type="region of interest" description="Interaction with histone H4 N-terminus" evidence="11">
    <location>
        <begin position="207"/>
        <end position="209"/>
    </location>
</feature>
<protein>
    <recommendedName>
        <fullName evidence="4 9">Histone acetyltransferase type B catalytic subunit</fullName>
        <ecNumber evidence="3 9">2.3.1.48</ecNumber>
    </recommendedName>
</protein>
<evidence type="ECO:0000256" key="5">
    <source>
        <dbReference type="ARBA" id="ARBA00022679"/>
    </source>
</evidence>
<dbReference type="InterPro" id="IPR017380">
    <property type="entry name" value="Hist_AcTrfase_B-typ_cat-su"/>
</dbReference>
<evidence type="ECO:0000256" key="2">
    <source>
        <dbReference type="ARBA" id="ARBA00010543"/>
    </source>
</evidence>
<accession>A0A8C4Q9X8</accession>